<dbReference type="InterPro" id="IPR012854">
    <property type="entry name" value="Cu_amine_oxidase-like_N"/>
</dbReference>
<dbReference type="Gene3D" id="3.30.457.10">
    <property type="entry name" value="Copper amine oxidase-like, N-terminal domain"/>
    <property type="match status" value="1"/>
</dbReference>
<evidence type="ECO:0000256" key="1">
    <source>
        <dbReference type="SAM" id="MobiDB-lite"/>
    </source>
</evidence>
<comment type="caution">
    <text evidence="3">The sequence shown here is derived from an EMBL/GenBank/DDBJ whole genome shotgun (WGS) entry which is preliminary data.</text>
</comment>
<proteinExistence type="predicted"/>
<accession>A0A9D1H489</accession>
<reference evidence="3" key="2">
    <citation type="journal article" date="2021" name="PeerJ">
        <title>Extensive microbial diversity within the chicken gut microbiome revealed by metagenomics and culture.</title>
        <authorList>
            <person name="Gilroy R."/>
            <person name="Ravi A."/>
            <person name="Getino M."/>
            <person name="Pursley I."/>
            <person name="Horton D.L."/>
            <person name="Alikhan N.F."/>
            <person name="Baker D."/>
            <person name="Gharbi K."/>
            <person name="Hall N."/>
            <person name="Watson M."/>
            <person name="Adriaenssens E.M."/>
            <person name="Foster-Nyarko E."/>
            <person name="Jarju S."/>
            <person name="Secka A."/>
            <person name="Antonio M."/>
            <person name="Oren A."/>
            <person name="Chaudhuri R.R."/>
            <person name="La Ragione R."/>
            <person name="Hildebrand F."/>
            <person name="Pallen M.J."/>
        </authorList>
    </citation>
    <scope>NUCLEOTIDE SEQUENCE</scope>
    <source>
        <strain evidence="3">CHK181-108</strain>
    </source>
</reference>
<dbReference type="AlphaFoldDB" id="A0A9D1H489"/>
<feature type="region of interest" description="Disordered" evidence="1">
    <location>
        <begin position="390"/>
        <end position="439"/>
    </location>
</feature>
<evidence type="ECO:0000313" key="3">
    <source>
        <dbReference type="EMBL" id="HIT85826.1"/>
    </source>
</evidence>
<name>A0A9D1H489_9FIRM</name>
<feature type="non-terminal residue" evidence="3">
    <location>
        <position position="1"/>
    </location>
</feature>
<dbReference type="Pfam" id="PF07833">
    <property type="entry name" value="Cu_amine_oxidN1"/>
    <property type="match status" value="1"/>
</dbReference>
<feature type="compositionally biased region" description="Acidic residues" evidence="1">
    <location>
        <begin position="397"/>
        <end position="412"/>
    </location>
</feature>
<reference evidence="3" key="1">
    <citation type="submission" date="2020-10" db="EMBL/GenBank/DDBJ databases">
        <authorList>
            <person name="Gilroy R."/>
        </authorList>
    </citation>
    <scope>NUCLEOTIDE SEQUENCE</scope>
    <source>
        <strain evidence="3">CHK181-108</strain>
    </source>
</reference>
<feature type="compositionally biased region" description="Low complexity" evidence="1">
    <location>
        <begin position="420"/>
        <end position="439"/>
    </location>
</feature>
<organism evidence="3 4">
    <name type="scientific">Candidatus Ornithomonoglobus intestinigallinarum</name>
    <dbReference type="NCBI Taxonomy" id="2840894"/>
    <lineage>
        <taxon>Bacteria</taxon>
        <taxon>Bacillati</taxon>
        <taxon>Bacillota</taxon>
        <taxon>Clostridia</taxon>
        <taxon>Candidatus Ornithomonoglobus</taxon>
    </lineage>
</organism>
<dbReference type="Proteomes" id="UP000824165">
    <property type="component" value="Unassembled WGS sequence"/>
</dbReference>
<feature type="domain" description="Copper amine oxidase-like N-terminal" evidence="2">
    <location>
        <begin position="573"/>
        <end position="679"/>
    </location>
</feature>
<evidence type="ECO:0000259" key="2">
    <source>
        <dbReference type="Pfam" id="PF07833"/>
    </source>
</evidence>
<protein>
    <recommendedName>
        <fullName evidence="2">Copper amine oxidase-like N-terminal domain-containing protein</fullName>
    </recommendedName>
</protein>
<dbReference type="SUPFAM" id="SSF55383">
    <property type="entry name" value="Copper amine oxidase, domain N"/>
    <property type="match status" value="1"/>
</dbReference>
<dbReference type="InterPro" id="IPR036582">
    <property type="entry name" value="Mao_N_sf"/>
</dbReference>
<dbReference type="EMBL" id="DVLU01000082">
    <property type="protein sequence ID" value="HIT85826.1"/>
    <property type="molecule type" value="Genomic_DNA"/>
</dbReference>
<sequence length="1006" mass="114492">DFSWTIGENQKLAEVGPSLQEGNIVDANCNTYWDGNQLWVFFTGDGVFNRYVGPDMDHLTKLEPSKLVGFDMPHGDDAYWANGIYVDDNGRWYTTLHVEYNYGDGEVHERYIMYATSDDNAATWTLRDVIISSDGPEKADEHPGRYETFGDGDNKIIVDEKSGYIYCYHMKKLVDRETAEQFQSLYVARSPISANMAAGSWEKWYKGEWCEPGIGGHESPLFTQPDTAVFVTWNTYLERYVAIGWQKPNNEGFISTCTSLEENDWTTPQQFCPPGKLGWYCSTIDPETNEATVMGQKFRLYCYSASTMEPYYFEVEFDKTKPTSAEEQPYFHSDYSLLKSISYLPEYNSMLQIVPDYAYYEMFDNGTDSWRAEGDAQIEIARQQRVLQIRNGITDEPQPETESDASSETETESESKAEAAEQPESTPEPTAEPAADASPAAVYDTNAPSIGDGFLRFTVNLNKGNQLGIYLKYSGADDYYMVRYNNGKFTLENQDGVLKEIYDNYLKDEYAYGFRFDFFGDRLIFKIDENVVFDGHIDGFDGSKNAPFAFASCEGTEVSYDDIVCYDGIRVEIDGFEIAFDAKPLNDNGRVLVPMRKIFELFGAEVTYDEATKQVTAVKDNTEIILTSGSSTAYINGEPAELDTCPVTENDRTLIPIRFIMETLKADVDWNGDEQKVLINSNGNLFIKLPQLEPWQTEFADPREGLYVEDYFNSLNEYTNEGIFSLTQDNRPEFDVRARIYRRNEDENVSRIYNLITDITDIKVHCYGMSDEIEDYYILYTSPDGEEWTELKCKAVDVIEDPNRSGMFFFDIIPSREIPAGSRYLKIELIAKGEYWRNQLANVKINASASAVDTDMSDGLTDRFSTMTLIKERSGDFMTESDEREEFDCLNRLYRKNSTLASSLIYEVLFDVSEIRVRTYTNSTRPDGCFEISTSADGVSWTAEKITSDNVTTDPQNPKMNFADISCAVDTQRGVRYVKITCLPVGENWCNQLVNVNILPDLADEA</sequence>
<evidence type="ECO:0000313" key="4">
    <source>
        <dbReference type="Proteomes" id="UP000824165"/>
    </source>
</evidence>
<gene>
    <name evidence="3" type="ORF">IAA60_07985</name>
</gene>